<keyword evidence="10" id="KW-1185">Reference proteome</keyword>
<evidence type="ECO:0000313" key="10">
    <source>
        <dbReference type="Proteomes" id="UP001165962"/>
    </source>
</evidence>
<feature type="transmembrane region" description="Helical" evidence="7">
    <location>
        <begin position="112"/>
        <end position="134"/>
    </location>
</feature>
<gene>
    <name evidence="9" type="ORF">G9U52_22860</name>
</gene>
<name>A0ABX0J8H4_9BACL</name>
<feature type="domain" description="ABC transmembrane type-1" evidence="8">
    <location>
        <begin position="75"/>
        <end position="266"/>
    </location>
</feature>
<feature type="transmembrane region" description="Helical" evidence="7">
    <location>
        <begin position="187"/>
        <end position="209"/>
    </location>
</feature>
<feature type="transmembrane region" description="Helical" evidence="7">
    <location>
        <begin position="146"/>
        <end position="166"/>
    </location>
</feature>
<evidence type="ECO:0000256" key="5">
    <source>
        <dbReference type="ARBA" id="ARBA00022989"/>
    </source>
</evidence>
<dbReference type="PROSITE" id="PS50928">
    <property type="entry name" value="ABC_TM1"/>
    <property type="match status" value="1"/>
</dbReference>
<comment type="subcellular location">
    <subcellularLocation>
        <location evidence="1 7">Cell membrane</location>
        <topology evidence="1 7">Multi-pass membrane protein</topology>
    </subcellularLocation>
</comment>
<dbReference type="PANTHER" id="PTHR43744:SF12">
    <property type="entry name" value="ABC TRANSPORTER PERMEASE PROTEIN MG189-RELATED"/>
    <property type="match status" value="1"/>
</dbReference>
<dbReference type="RefSeq" id="WP_166152960.1">
    <property type="nucleotide sequence ID" value="NZ_JAAOIW010000009.1"/>
</dbReference>
<feature type="transmembrane region" description="Helical" evidence="7">
    <location>
        <begin position="14"/>
        <end position="35"/>
    </location>
</feature>
<dbReference type="EMBL" id="JAAOIW010000009">
    <property type="protein sequence ID" value="NHN32669.1"/>
    <property type="molecule type" value="Genomic_DNA"/>
</dbReference>
<accession>A0ABX0J8H4</accession>
<dbReference type="InterPro" id="IPR035906">
    <property type="entry name" value="MetI-like_sf"/>
</dbReference>
<evidence type="ECO:0000256" key="3">
    <source>
        <dbReference type="ARBA" id="ARBA00022475"/>
    </source>
</evidence>
<keyword evidence="5 7" id="KW-1133">Transmembrane helix</keyword>
<feature type="transmembrane region" description="Helical" evidence="7">
    <location>
        <begin position="79"/>
        <end position="100"/>
    </location>
</feature>
<evidence type="ECO:0000256" key="4">
    <source>
        <dbReference type="ARBA" id="ARBA00022692"/>
    </source>
</evidence>
<keyword evidence="6 7" id="KW-0472">Membrane</keyword>
<evidence type="ECO:0000256" key="1">
    <source>
        <dbReference type="ARBA" id="ARBA00004651"/>
    </source>
</evidence>
<evidence type="ECO:0000256" key="7">
    <source>
        <dbReference type="RuleBase" id="RU363032"/>
    </source>
</evidence>
<keyword evidence="3" id="KW-1003">Cell membrane</keyword>
<evidence type="ECO:0000256" key="2">
    <source>
        <dbReference type="ARBA" id="ARBA00022448"/>
    </source>
</evidence>
<organism evidence="9 10">
    <name type="scientific">Paenibacillus agricola</name>
    <dbReference type="NCBI Taxonomy" id="2716264"/>
    <lineage>
        <taxon>Bacteria</taxon>
        <taxon>Bacillati</taxon>
        <taxon>Bacillota</taxon>
        <taxon>Bacilli</taxon>
        <taxon>Bacillales</taxon>
        <taxon>Paenibacillaceae</taxon>
        <taxon>Paenibacillus</taxon>
    </lineage>
</organism>
<evidence type="ECO:0000259" key="8">
    <source>
        <dbReference type="PROSITE" id="PS50928"/>
    </source>
</evidence>
<comment type="similarity">
    <text evidence="7">Belongs to the binding-protein-dependent transport system permease family.</text>
</comment>
<sequence>MAANKQQQVFVLNALRNAFLFVICVASLFPFYWLVKSSLMDDLELFRFPPKYYMDSFRWENFAEVFRAVPFHLYFQNTMMIIIPVLIGTLVTCSLGGYAFARLNFPLKNMWFILVMSSLMLPPAVTLIPKYIVWSHLGAINTFYPLIIPAWLGGGAFNIFLIRQFFMGISKELDESATIDGAGYFRVFYDIMLPLITPVLVVIAFFTFIHEWNDFFQPLLYLNNDSKFTLALGLITLRGEFSTKWNLLMAGSAIMTLPAVIIFFFGQKYFVEGISFTGIKG</sequence>
<keyword evidence="2 7" id="KW-0813">Transport</keyword>
<dbReference type="SUPFAM" id="SSF161098">
    <property type="entry name" value="MetI-like"/>
    <property type="match status" value="1"/>
</dbReference>
<dbReference type="Gene3D" id="1.10.3720.10">
    <property type="entry name" value="MetI-like"/>
    <property type="match status" value="1"/>
</dbReference>
<dbReference type="Pfam" id="PF00528">
    <property type="entry name" value="BPD_transp_1"/>
    <property type="match status" value="1"/>
</dbReference>
<dbReference type="InterPro" id="IPR000515">
    <property type="entry name" value="MetI-like"/>
</dbReference>
<evidence type="ECO:0000313" key="9">
    <source>
        <dbReference type="EMBL" id="NHN32669.1"/>
    </source>
</evidence>
<evidence type="ECO:0000256" key="6">
    <source>
        <dbReference type="ARBA" id="ARBA00023136"/>
    </source>
</evidence>
<feature type="transmembrane region" description="Helical" evidence="7">
    <location>
        <begin position="247"/>
        <end position="266"/>
    </location>
</feature>
<keyword evidence="4 7" id="KW-0812">Transmembrane</keyword>
<protein>
    <submittedName>
        <fullName evidence="9">Carbohydrate ABC transporter permease</fullName>
    </submittedName>
</protein>
<proteinExistence type="inferred from homology"/>
<dbReference type="CDD" id="cd06261">
    <property type="entry name" value="TM_PBP2"/>
    <property type="match status" value="1"/>
</dbReference>
<comment type="caution">
    <text evidence="9">The sequence shown here is derived from an EMBL/GenBank/DDBJ whole genome shotgun (WGS) entry which is preliminary data.</text>
</comment>
<dbReference type="PANTHER" id="PTHR43744">
    <property type="entry name" value="ABC TRANSPORTER PERMEASE PROTEIN MG189-RELATED-RELATED"/>
    <property type="match status" value="1"/>
</dbReference>
<dbReference type="Proteomes" id="UP001165962">
    <property type="component" value="Unassembled WGS sequence"/>
</dbReference>
<reference evidence="9" key="1">
    <citation type="submission" date="2020-03" db="EMBL/GenBank/DDBJ databases">
        <title>Draft sequencing of Paenibacilllus sp. S3N08.</title>
        <authorList>
            <person name="Kim D.-U."/>
        </authorList>
    </citation>
    <scope>NUCLEOTIDE SEQUENCE</scope>
    <source>
        <strain evidence="9">S3N08</strain>
    </source>
</reference>